<keyword evidence="2" id="KW-1185">Reference proteome</keyword>
<evidence type="ECO:0008006" key="3">
    <source>
        <dbReference type="Google" id="ProtNLM"/>
    </source>
</evidence>
<protein>
    <recommendedName>
        <fullName evidence="3">Cyclin N-terminal domain-containing protein</fullName>
    </recommendedName>
</protein>
<gene>
    <name evidence="1" type="ORF">PCOR1329_LOCUS21903</name>
</gene>
<proteinExistence type="predicted"/>
<feature type="non-terminal residue" evidence="1">
    <location>
        <position position="1"/>
    </location>
</feature>
<dbReference type="Proteomes" id="UP001189429">
    <property type="component" value="Unassembled WGS sequence"/>
</dbReference>
<reference evidence="1" key="1">
    <citation type="submission" date="2023-10" db="EMBL/GenBank/DDBJ databases">
        <authorList>
            <person name="Chen Y."/>
            <person name="Shah S."/>
            <person name="Dougan E. K."/>
            <person name="Thang M."/>
            <person name="Chan C."/>
        </authorList>
    </citation>
    <scope>NUCLEOTIDE SEQUENCE [LARGE SCALE GENOMIC DNA]</scope>
</reference>
<evidence type="ECO:0000313" key="2">
    <source>
        <dbReference type="Proteomes" id="UP001189429"/>
    </source>
</evidence>
<accession>A0ABN9RLR1</accession>
<dbReference type="EMBL" id="CAUYUJ010007257">
    <property type="protein sequence ID" value="CAK0820092.1"/>
    <property type="molecule type" value="Genomic_DNA"/>
</dbReference>
<evidence type="ECO:0000313" key="1">
    <source>
        <dbReference type="EMBL" id="CAK0820092.1"/>
    </source>
</evidence>
<organism evidence="1 2">
    <name type="scientific">Prorocentrum cordatum</name>
    <dbReference type="NCBI Taxonomy" id="2364126"/>
    <lineage>
        <taxon>Eukaryota</taxon>
        <taxon>Sar</taxon>
        <taxon>Alveolata</taxon>
        <taxon>Dinophyceae</taxon>
        <taxon>Prorocentrales</taxon>
        <taxon>Prorocentraceae</taxon>
        <taxon>Prorocentrum</taxon>
    </lineage>
</organism>
<comment type="caution">
    <text evidence="1">The sequence shown here is derived from an EMBL/GenBank/DDBJ whole genome shotgun (WGS) entry which is preliminary data.</text>
</comment>
<name>A0ABN9RLR1_9DINO</name>
<sequence length="190" mass="20621">EDDADEELFELCGASTVYLRGRRRVEEELLAATGQEAAPLAGNDRLALGRLLACAIAWIWSDHDPLRAGSQRIWLDGVQMLDALTARGVPISRWSTAYAMAVLRLLWKAGESAREIRSESLAGVANAAAAAVGLNVVAATAEDIDAAEEHVLHALGWRVAVPSVHWWLSAFCSRFHELARRDFPGGHDLG</sequence>
<feature type="non-terminal residue" evidence="1">
    <location>
        <position position="190"/>
    </location>
</feature>